<name>A0A814YSS9_9BILA</name>
<reference evidence="1" key="1">
    <citation type="submission" date="2021-02" db="EMBL/GenBank/DDBJ databases">
        <authorList>
            <person name="Nowell W R."/>
        </authorList>
    </citation>
    <scope>NUCLEOTIDE SEQUENCE</scope>
</reference>
<organism evidence="1 3">
    <name type="scientific">Adineta steineri</name>
    <dbReference type="NCBI Taxonomy" id="433720"/>
    <lineage>
        <taxon>Eukaryota</taxon>
        <taxon>Metazoa</taxon>
        <taxon>Spiralia</taxon>
        <taxon>Gnathifera</taxon>
        <taxon>Rotifera</taxon>
        <taxon>Eurotatoria</taxon>
        <taxon>Bdelloidea</taxon>
        <taxon>Adinetida</taxon>
        <taxon>Adinetidae</taxon>
        <taxon>Adineta</taxon>
    </lineage>
</organism>
<dbReference type="Proteomes" id="UP000663868">
    <property type="component" value="Unassembled WGS sequence"/>
</dbReference>
<comment type="caution">
    <text evidence="1">The sequence shown here is derived from an EMBL/GenBank/DDBJ whole genome shotgun (WGS) entry which is preliminary data.</text>
</comment>
<dbReference type="AlphaFoldDB" id="A0A814YSS9"/>
<dbReference type="EMBL" id="CAJOBB010007881">
    <property type="protein sequence ID" value="CAF4196499.1"/>
    <property type="molecule type" value="Genomic_DNA"/>
</dbReference>
<evidence type="ECO:0000313" key="3">
    <source>
        <dbReference type="Proteomes" id="UP000663860"/>
    </source>
</evidence>
<protein>
    <submittedName>
        <fullName evidence="1">Uncharacterized protein</fullName>
    </submittedName>
</protein>
<dbReference type="EMBL" id="CAJNOE010000474">
    <property type="protein sequence ID" value="CAF1233913.1"/>
    <property type="molecule type" value="Genomic_DNA"/>
</dbReference>
<proteinExistence type="predicted"/>
<evidence type="ECO:0000313" key="1">
    <source>
        <dbReference type="EMBL" id="CAF1233913.1"/>
    </source>
</evidence>
<dbReference type="Proteomes" id="UP000663860">
    <property type="component" value="Unassembled WGS sequence"/>
</dbReference>
<evidence type="ECO:0000313" key="2">
    <source>
        <dbReference type="EMBL" id="CAF4196499.1"/>
    </source>
</evidence>
<sequence length="173" mass="19429">MSEDSDAYLGRDVNEIQNELKGKGYTVVIVGNDEKIPSTSDSISSNEKRIVLQRGKQNPNKVMAVFEGQRAVMQQEEIIISKAIKNQPKLDDHQKYMGRNVSDVSKELEKQGYTVHLVRVGPCATGCVPLARSDEKRIVLTYDGNNEDKVIDIREGINDGERLSDHGNMQWKP</sequence>
<accession>A0A814YSS9</accession>
<gene>
    <name evidence="1" type="ORF">IZO911_LOCUS30409</name>
    <name evidence="2" type="ORF">KXQ929_LOCUS39842</name>
</gene>